<feature type="region of interest" description="Disordered" evidence="1">
    <location>
        <begin position="57"/>
        <end position="78"/>
    </location>
</feature>
<evidence type="ECO:0000313" key="3">
    <source>
        <dbReference type="Proteomes" id="UP000070373"/>
    </source>
</evidence>
<organism evidence="2 3">
    <name type="scientific">candidate division MSBL1 archaeon SCGC-AAA259E17</name>
    <dbReference type="NCBI Taxonomy" id="1698263"/>
    <lineage>
        <taxon>Archaea</taxon>
        <taxon>Methanobacteriati</taxon>
        <taxon>Methanobacteriota</taxon>
        <taxon>candidate division MSBL1</taxon>
    </lineage>
</organism>
<dbReference type="Proteomes" id="UP000070373">
    <property type="component" value="Unassembled WGS sequence"/>
</dbReference>
<feature type="compositionally biased region" description="Low complexity" evidence="1">
    <location>
        <begin position="59"/>
        <end position="72"/>
    </location>
</feature>
<sequence>MLSRARETPISPFKKGLKESGEWNGSRKNLPKKGTFGGLIWLKKTWLHERANLGKGYESTPLASHVSSSLSELDSKSR</sequence>
<reference evidence="2 3" key="1">
    <citation type="journal article" date="2016" name="Sci. Rep.">
        <title>Metabolic traits of an uncultured archaeal lineage -MSBL1- from brine pools of the Red Sea.</title>
        <authorList>
            <person name="Mwirichia R."/>
            <person name="Alam I."/>
            <person name="Rashid M."/>
            <person name="Vinu M."/>
            <person name="Ba-Alawi W."/>
            <person name="Anthony Kamau A."/>
            <person name="Kamanda Ngugi D."/>
            <person name="Goker M."/>
            <person name="Klenk H.P."/>
            <person name="Bajic V."/>
            <person name="Stingl U."/>
        </authorList>
    </citation>
    <scope>NUCLEOTIDE SEQUENCE [LARGE SCALE GENOMIC DNA]</scope>
    <source>
        <strain evidence="2">SCGC-AAA259E17</strain>
    </source>
</reference>
<name>A0A133UFD4_9EURY</name>
<dbReference type="EMBL" id="LHXN01000023">
    <property type="protein sequence ID" value="KXA92938.1"/>
    <property type="molecule type" value="Genomic_DNA"/>
</dbReference>
<comment type="caution">
    <text evidence="2">The sequence shown here is derived from an EMBL/GenBank/DDBJ whole genome shotgun (WGS) entry which is preliminary data.</text>
</comment>
<protein>
    <submittedName>
        <fullName evidence="2">Uncharacterized protein</fullName>
    </submittedName>
</protein>
<accession>A0A133UFD4</accession>
<gene>
    <name evidence="2" type="ORF">AKJ64_01840</name>
</gene>
<evidence type="ECO:0000256" key="1">
    <source>
        <dbReference type="SAM" id="MobiDB-lite"/>
    </source>
</evidence>
<evidence type="ECO:0000313" key="2">
    <source>
        <dbReference type="EMBL" id="KXA92938.1"/>
    </source>
</evidence>
<keyword evidence="3" id="KW-1185">Reference proteome</keyword>
<proteinExistence type="predicted"/>
<feature type="region of interest" description="Disordered" evidence="1">
    <location>
        <begin position="1"/>
        <end position="31"/>
    </location>
</feature>
<dbReference type="AlphaFoldDB" id="A0A133UFD4"/>